<organism evidence="1 2">
    <name type="scientific">Emticicia aquatilis</name>
    <dbReference type="NCBI Taxonomy" id="1537369"/>
    <lineage>
        <taxon>Bacteria</taxon>
        <taxon>Pseudomonadati</taxon>
        <taxon>Bacteroidota</taxon>
        <taxon>Cytophagia</taxon>
        <taxon>Cytophagales</taxon>
        <taxon>Leadbetterellaceae</taxon>
        <taxon>Emticicia</taxon>
    </lineage>
</organism>
<evidence type="ECO:0000313" key="1">
    <source>
        <dbReference type="EMBL" id="GGD82709.1"/>
    </source>
</evidence>
<dbReference type="Proteomes" id="UP000609064">
    <property type="component" value="Unassembled WGS sequence"/>
</dbReference>
<dbReference type="AlphaFoldDB" id="A0A917DZN6"/>
<reference evidence="1" key="1">
    <citation type="journal article" date="2014" name="Int. J. Syst. Evol. Microbiol.">
        <title>Complete genome sequence of Corynebacterium casei LMG S-19264T (=DSM 44701T), isolated from a smear-ripened cheese.</title>
        <authorList>
            <consortium name="US DOE Joint Genome Institute (JGI-PGF)"/>
            <person name="Walter F."/>
            <person name="Albersmeier A."/>
            <person name="Kalinowski J."/>
            <person name="Ruckert C."/>
        </authorList>
    </citation>
    <scope>NUCLEOTIDE SEQUENCE</scope>
    <source>
        <strain evidence="1">CGMCC 1.15958</strain>
    </source>
</reference>
<sequence>MNMKTIYIVIHKILFFTISVLFFFSCTGRSGSDDTQSLVVGEVVHDTLNTEQIDKIKEIHNTFVEVDSFSLEQTINDFKRDKNPDNEISIWLSMAKAYKKFTINKPKLGLNKKKEAYRLILMRSMESESVAKEKSELKFLSDEEVKEILGYYDLEAKPITISK</sequence>
<evidence type="ECO:0000313" key="2">
    <source>
        <dbReference type="Proteomes" id="UP000609064"/>
    </source>
</evidence>
<keyword evidence="2" id="KW-1185">Reference proteome</keyword>
<comment type="caution">
    <text evidence="1">The sequence shown here is derived from an EMBL/GenBank/DDBJ whole genome shotgun (WGS) entry which is preliminary data.</text>
</comment>
<evidence type="ECO:0008006" key="3">
    <source>
        <dbReference type="Google" id="ProtNLM"/>
    </source>
</evidence>
<gene>
    <name evidence="1" type="ORF">GCM10011514_53500</name>
</gene>
<reference evidence="1" key="2">
    <citation type="submission" date="2020-09" db="EMBL/GenBank/DDBJ databases">
        <authorList>
            <person name="Sun Q."/>
            <person name="Zhou Y."/>
        </authorList>
    </citation>
    <scope>NUCLEOTIDE SEQUENCE</scope>
    <source>
        <strain evidence="1">CGMCC 1.15958</strain>
    </source>
</reference>
<accession>A0A917DZN6</accession>
<name>A0A917DZN6_9BACT</name>
<protein>
    <recommendedName>
        <fullName evidence="3">Lipoprotein</fullName>
    </recommendedName>
</protein>
<dbReference type="EMBL" id="BMKK01000021">
    <property type="protein sequence ID" value="GGD82709.1"/>
    <property type="molecule type" value="Genomic_DNA"/>
</dbReference>
<dbReference type="PROSITE" id="PS51257">
    <property type="entry name" value="PROKAR_LIPOPROTEIN"/>
    <property type="match status" value="1"/>
</dbReference>
<proteinExistence type="predicted"/>